<dbReference type="InterPro" id="IPR037388">
    <property type="entry name" value="Blinkin"/>
</dbReference>
<organism evidence="4 5">
    <name type="scientific">Umbra pygmaea</name>
    <name type="common">Eastern mudminnow</name>
    <dbReference type="NCBI Taxonomy" id="75934"/>
    <lineage>
        <taxon>Eukaryota</taxon>
        <taxon>Metazoa</taxon>
        <taxon>Chordata</taxon>
        <taxon>Craniata</taxon>
        <taxon>Vertebrata</taxon>
        <taxon>Euteleostomi</taxon>
        <taxon>Actinopterygii</taxon>
        <taxon>Neopterygii</taxon>
        <taxon>Teleostei</taxon>
        <taxon>Protacanthopterygii</taxon>
        <taxon>Esociformes</taxon>
        <taxon>Umbridae</taxon>
        <taxon>Umbra</taxon>
    </lineage>
</organism>
<gene>
    <name evidence="4" type="ORF">UPYG_G00253620</name>
</gene>
<proteinExistence type="predicted"/>
<dbReference type="EMBL" id="JAGEUA010000008">
    <property type="protein sequence ID" value="KAL0967547.1"/>
    <property type="molecule type" value="Genomic_DNA"/>
</dbReference>
<dbReference type="PANTHER" id="PTHR16520">
    <property type="entry name" value="KINETOCHORE SCAFFOLD 1"/>
    <property type="match status" value="1"/>
</dbReference>
<feature type="coiled-coil region" evidence="1">
    <location>
        <begin position="1377"/>
        <end position="1404"/>
    </location>
</feature>
<dbReference type="InterPro" id="IPR040850">
    <property type="entry name" value="Knl1_RWD_C"/>
</dbReference>
<reference evidence="4 5" key="1">
    <citation type="submission" date="2024-06" db="EMBL/GenBank/DDBJ databases">
        <authorList>
            <person name="Pan Q."/>
            <person name="Wen M."/>
            <person name="Jouanno E."/>
            <person name="Zahm M."/>
            <person name="Klopp C."/>
            <person name="Cabau C."/>
            <person name="Louis A."/>
            <person name="Berthelot C."/>
            <person name="Parey E."/>
            <person name="Roest Crollius H."/>
            <person name="Montfort J."/>
            <person name="Robinson-Rechavi M."/>
            <person name="Bouchez O."/>
            <person name="Lampietro C."/>
            <person name="Lopez Roques C."/>
            <person name="Donnadieu C."/>
            <person name="Postlethwait J."/>
            <person name="Bobe J."/>
            <person name="Verreycken H."/>
            <person name="Guiguen Y."/>
        </authorList>
    </citation>
    <scope>NUCLEOTIDE SEQUENCE [LARGE SCALE GENOMIC DNA]</scope>
    <source>
        <strain evidence="4">Up_M1</strain>
        <tissue evidence="4">Testis</tissue>
    </source>
</reference>
<dbReference type="PANTHER" id="PTHR16520:SF3">
    <property type="entry name" value="KINETOCHORE SCAFFOLD 1"/>
    <property type="match status" value="1"/>
</dbReference>
<protein>
    <recommendedName>
        <fullName evidence="3">Knl1 C-terminal RWD domain-containing protein</fullName>
    </recommendedName>
</protein>
<keyword evidence="5" id="KW-1185">Reference proteome</keyword>
<feature type="region of interest" description="Disordered" evidence="2">
    <location>
        <begin position="1144"/>
        <end position="1170"/>
    </location>
</feature>
<evidence type="ECO:0000256" key="2">
    <source>
        <dbReference type="SAM" id="MobiDB-lite"/>
    </source>
</evidence>
<name>A0ABD0W827_UMBPY</name>
<evidence type="ECO:0000259" key="3">
    <source>
        <dbReference type="Pfam" id="PF18210"/>
    </source>
</evidence>
<dbReference type="InterPro" id="IPR043651">
    <property type="entry name" value="KNL1_MELT_rpt"/>
</dbReference>
<keyword evidence="1" id="KW-0175">Coiled coil</keyword>
<accession>A0ABD0W827</accession>
<evidence type="ECO:0000256" key="1">
    <source>
        <dbReference type="SAM" id="Coils"/>
    </source>
</evidence>
<dbReference type="Proteomes" id="UP001557470">
    <property type="component" value="Unassembled WGS sequence"/>
</dbReference>
<dbReference type="Pfam" id="PF18210">
    <property type="entry name" value="Knl1_RWD_C"/>
    <property type="match status" value="1"/>
</dbReference>
<feature type="domain" description="Knl1 C-terminal RWD" evidence="3">
    <location>
        <begin position="1425"/>
        <end position="1574"/>
    </location>
</feature>
<evidence type="ECO:0000313" key="5">
    <source>
        <dbReference type="Proteomes" id="UP001557470"/>
    </source>
</evidence>
<dbReference type="CDD" id="cd22817">
    <property type="entry name" value="DRWD-N_Knl1"/>
    <property type="match status" value="1"/>
</dbReference>
<feature type="region of interest" description="Disordered" evidence="2">
    <location>
        <begin position="864"/>
        <end position="897"/>
    </location>
</feature>
<sequence>METPDASRSDDNDGTYKRRISSILKAPRASMKCTDPEQEERQVDSVKPAKKRMSRKVSFATSNNVLLFPTDLKNGSPVRSPLQINTEVAAEQISIQTSSIDGAQPITGMETLLNAPLHDLQQRKKEYIMFNQDDFGEKTMVFTGEDTALMDMTHSNTILISNDSDCSVFPPQRSNALISTYGNMDFSFSKDKCESGYSYDSTENCAPLKNVSTSSKRIDPEFEHFLASLSNSSGPKVNEVPTKSVKSQKCASPSVKTDHRLALAAFNARRSVDVKENQDPALSTTQRARSVKSVMPQMPGPLFLNTSMIHTEQDDMALTKSHTVLIDDNRVFRCVPSVRSNEKQHLGSTFSPLSFSTDPDEMELTRSQTVAIDSQAIGMIAQNPSLRMERSTVFTSDPNKTQIFTDEDHGMEMTTPLNASLQEKTSERWESASAYTDDMEITKSLTAVIDLKSCNKLMHSFSKPNTKAHHGLSFVQPVIGLGNVSDAHVMGSLQHQGKGRSVPEALLDLEDMEITRSQTVAIDTKALNVVNHMQNPKRTSISLTPAFRRASHTPEHDCGLEMGQSLAVSSDHRKDHNLTDETMGKLFPMTNPRGERFEKSLVSAELGTDDMEITRSQTGIIDTHVVVANPAIHFSRGSVASVLDVNKTLLGEDENGMEMTQALTAQIVANVSSSIHAEDMSARMPTVQMSTFQGEKDNYFVKMVHETDSHLFLDSDDMDMTSQTAVIESDNIKTVNSVSKISTTVPHLQPIANIEAFPFGTGHLCTSVLPDSDTEMEMTKSQTVAIETKGIGMTFLHQTNATLRQAHANESRLVEVAHCRNTPVAVNLNLEEAVTTITNETQIFSEDHEMERTQAVTMQIEQHAPINEEDVKGPSSTTNSISLPLSEAEVGGNSPNRTERFELTASEDVNNPDLKVEERFLIPNKSENSEDDHLPLDMANTEQITLTNLQHKLDHMSHTINISAEVRENCTPPLSDLTRTSSKHSLETEPLTAIDSGSKSVQLVTEKTACVELEDHIISNSKRYMTPLKSLTSRVSFGGFLPKLPQRPKPSETNHTESKSLKDFGNLAMKNSCLGGTPELTSNTMMDNIDDEVLPEISCEEDLTENVNTGPLQTANKEGNTFCEEVVEDVLVQENFEEPVLTVPKSQKRPLPEEGHQNTTEEKRWKTSTDHVREMVPPKQVVQCDSSCTEPSVDSFSSNSHIRCEGTLESSTCRQSQLESQFDVRTKLQDGSITVKEFLKLFSIDFVIYKPRQSILPARMASELDREAADLLMEKHIHRPKQRVYETDCQMLTEMMDRLKLRLRDQDNLLKSVNQKLWEAVKSFSEEELLLFGSKLKERRTFFRKKSKVQFHEMKSNLYFNLVKTTQEAQHNLRGKIEEADSMLKDIDKCLHDLEAELEVVEGNGLDDCGPSLKARQQGLENVNKAIAENERQMCEMELQKITTVNKVDKLQKETQELENHMDMLDRVNEWRFEEKDEQKTVYSFLYQSFLLEIQFEASDEEITEDGERKIKDITFQHQMDDEKSQDSARLVHILLGQYVGSETNWLKNYPTSRYIPKLLHDVGLVVSRCRLLGEEIYLMKKWGSLRLDILDISCVDTKVCILFSSLKAFAKFEITLAITSSYPFCLLQVQNFQNHIGNTTKEQLEGIISSITPAKNYLTKIVKKIHGSLLC</sequence>
<comment type="caution">
    <text evidence="4">The sequence shown here is derived from an EMBL/GenBank/DDBJ whole genome shotgun (WGS) entry which is preliminary data.</text>
</comment>
<evidence type="ECO:0000313" key="4">
    <source>
        <dbReference type="EMBL" id="KAL0967547.1"/>
    </source>
</evidence>
<feature type="compositionally biased region" description="Basic and acidic residues" evidence="2">
    <location>
        <begin position="1150"/>
        <end position="1170"/>
    </location>
</feature>
<dbReference type="CDD" id="cd21853">
    <property type="entry name" value="KNL1_NTD"/>
    <property type="match status" value="1"/>
</dbReference>
<dbReference type="Pfam" id="PF19221">
    <property type="entry name" value="MELT"/>
    <property type="match status" value="8"/>
</dbReference>
<feature type="compositionally biased region" description="Polar residues" evidence="2">
    <location>
        <begin position="874"/>
        <end position="883"/>
    </location>
</feature>